<gene>
    <name evidence="3" type="ORF">H7K45_26330</name>
</gene>
<dbReference type="Pfam" id="PF14032">
    <property type="entry name" value="PknH_C"/>
    <property type="match status" value="1"/>
</dbReference>
<dbReference type="Proteomes" id="UP001141629">
    <property type="component" value="Unassembled WGS sequence"/>
</dbReference>
<reference evidence="3" key="2">
    <citation type="journal article" date="2022" name="BMC Genomics">
        <title>Comparative genome analysis of mycobacteria focusing on tRNA and non-coding RNA.</title>
        <authorList>
            <person name="Behra P.R.K."/>
            <person name="Pettersson B.M.F."/>
            <person name="Ramesh M."/>
            <person name="Das S."/>
            <person name="Dasgupta S."/>
            <person name="Kirsebom L.A."/>
        </authorList>
    </citation>
    <scope>NUCLEOTIDE SEQUENCE</scope>
    <source>
        <strain evidence="3">DSM 44838</strain>
    </source>
</reference>
<feature type="signal peptide" evidence="1">
    <location>
        <begin position="1"/>
        <end position="20"/>
    </location>
</feature>
<proteinExistence type="predicted"/>
<accession>A0A9X2YRE1</accession>
<evidence type="ECO:0000259" key="2">
    <source>
        <dbReference type="Pfam" id="PF14032"/>
    </source>
</evidence>
<dbReference type="InterPro" id="IPR038232">
    <property type="entry name" value="PknH-like_Extracell_sf"/>
</dbReference>
<protein>
    <submittedName>
        <fullName evidence="3">Sensor domain-containing protein</fullName>
    </submittedName>
</protein>
<dbReference type="Gene3D" id="3.40.1000.70">
    <property type="entry name" value="PknH-like extracellular domain"/>
    <property type="match status" value="1"/>
</dbReference>
<dbReference type="EMBL" id="JACKVK010000013">
    <property type="protein sequence ID" value="MCV7424078.1"/>
    <property type="molecule type" value="Genomic_DNA"/>
</dbReference>
<keyword evidence="4" id="KW-1185">Reference proteome</keyword>
<evidence type="ECO:0000313" key="4">
    <source>
        <dbReference type="Proteomes" id="UP001141629"/>
    </source>
</evidence>
<dbReference type="RefSeq" id="WP_263999058.1">
    <property type="nucleotide sequence ID" value="NZ_JACKVK010000013.1"/>
</dbReference>
<dbReference type="InterPro" id="IPR026954">
    <property type="entry name" value="PknH-like_Extracell"/>
</dbReference>
<feature type="domain" description="PknH-like extracellular" evidence="2">
    <location>
        <begin position="70"/>
        <end position="230"/>
    </location>
</feature>
<comment type="caution">
    <text evidence="3">The sequence shown here is derived from an EMBL/GenBank/DDBJ whole genome shotgun (WGS) entry which is preliminary data.</text>
</comment>
<evidence type="ECO:0000256" key="1">
    <source>
        <dbReference type="SAM" id="SignalP"/>
    </source>
</evidence>
<name>A0A9X2YRE1_9MYCO</name>
<reference evidence="3" key="1">
    <citation type="submission" date="2020-07" db="EMBL/GenBank/DDBJ databases">
        <authorList>
            <person name="Pettersson B.M.F."/>
            <person name="Behra P.R.K."/>
            <person name="Ramesh M."/>
            <person name="Das S."/>
            <person name="Dasgupta S."/>
            <person name="Kirsebom L.A."/>
        </authorList>
    </citation>
    <scope>NUCLEOTIDE SEQUENCE</scope>
    <source>
        <strain evidence="3">DSM 44838</strain>
    </source>
</reference>
<dbReference type="AlphaFoldDB" id="A0A9X2YRE1"/>
<feature type="chain" id="PRO_5040779090" evidence="1">
    <location>
        <begin position="21"/>
        <end position="232"/>
    </location>
</feature>
<sequence length="232" mass="24148">MRWPTGTVVAAVLLAGCAHTVPGVATPAASAVKILPTEGEIASDLPNTLSTFGFRPFIGGVEILPDGYRTEADASPIGCAAVTDTAPRIVYEPLPVVEAARQSYFNWDEGVDASGADAAVVRLSSAAAARDAFSTFTRQWRQCAGTTVVKHVGAAVIDAAVSDVTDQGAVVSATVRTRQRPGSAQTRYERALGVRDATLVEVSLAVTPDGDRQPDPRAWAVGIAKTMLGKSQ</sequence>
<organism evidence="3 4">
    <name type="scientific">Mycobacterium yunnanensis</name>
    <dbReference type="NCBI Taxonomy" id="368477"/>
    <lineage>
        <taxon>Bacteria</taxon>
        <taxon>Bacillati</taxon>
        <taxon>Actinomycetota</taxon>
        <taxon>Actinomycetes</taxon>
        <taxon>Mycobacteriales</taxon>
        <taxon>Mycobacteriaceae</taxon>
        <taxon>Mycobacterium</taxon>
    </lineage>
</organism>
<evidence type="ECO:0000313" key="3">
    <source>
        <dbReference type="EMBL" id="MCV7424078.1"/>
    </source>
</evidence>
<keyword evidence="1" id="KW-0732">Signal</keyword>
<dbReference type="PROSITE" id="PS51257">
    <property type="entry name" value="PROKAR_LIPOPROTEIN"/>
    <property type="match status" value="1"/>
</dbReference>